<keyword evidence="7 15" id="KW-0436">Ligase</keyword>
<evidence type="ECO:0000256" key="13">
    <source>
        <dbReference type="PROSITE-ProRule" id="PRU00409"/>
    </source>
</evidence>
<evidence type="ECO:0000256" key="1">
    <source>
        <dbReference type="ARBA" id="ARBA00003184"/>
    </source>
</evidence>
<keyword evidence="16" id="KW-1185">Reference proteome</keyword>
<dbReference type="Gene3D" id="3.30.1490.20">
    <property type="entry name" value="ATP-grasp fold, A domain"/>
    <property type="match status" value="1"/>
</dbReference>
<evidence type="ECO:0000256" key="10">
    <source>
        <dbReference type="ARBA" id="ARBA00031353"/>
    </source>
</evidence>
<evidence type="ECO:0000256" key="2">
    <source>
        <dbReference type="ARBA" id="ARBA00009060"/>
    </source>
</evidence>
<comment type="subunit">
    <text evidence="3">Homodimer.</text>
</comment>
<dbReference type="NCBIfam" id="NF010623">
    <property type="entry name" value="PRK14016.1"/>
    <property type="match status" value="1"/>
</dbReference>
<evidence type="ECO:0000256" key="11">
    <source>
        <dbReference type="ARBA" id="ARBA00048094"/>
    </source>
</evidence>
<comment type="catalytic activity">
    <reaction evidence="12">
        <text>[L-4-(L-arginin-2-N-yl)aspartate](n) + L-aspartate + ATP = [L-4-(L-arginin-2-N-yl)aspartate](n)-L-aspartate + ADP + phosphate + H(+)</text>
        <dbReference type="Rhea" id="RHEA:13277"/>
        <dbReference type="Rhea" id="RHEA-COMP:13728"/>
        <dbReference type="Rhea" id="RHEA-COMP:13733"/>
        <dbReference type="ChEBI" id="CHEBI:15378"/>
        <dbReference type="ChEBI" id="CHEBI:29991"/>
        <dbReference type="ChEBI" id="CHEBI:30616"/>
        <dbReference type="ChEBI" id="CHEBI:43474"/>
        <dbReference type="ChEBI" id="CHEBI:137986"/>
        <dbReference type="ChEBI" id="CHEBI:137990"/>
        <dbReference type="ChEBI" id="CHEBI:456216"/>
        <dbReference type="EC" id="6.3.2.29"/>
    </reaction>
</comment>
<comment type="caution">
    <text evidence="15">The sequence shown here is derived from an EMBL/GenBank/DDBJ whole genome shotgun (WGS) entry which is preliminary data.</text>
</comment>
<evidence type="ECO:0000256" key="7">
    <source>
        <dbReference type="ARBA" id="ARBA00022598"/>
    </source>
</evidence>
<comment type="function">
    <text evidence="1">Catalyzes the ATP-dependent polymerization of arginine and aspartate to multi-L-arginyl-poly-L-aspartic acid (cyanophycin; a water-insoluble reserve polymer).</text>
</comment>
<comment type="catalytic activity">
    <reaction evidence="11">
        <text>[L-4-(L-arginin-2-N-yl)aspartate](n)-L-aspartate + L-arginine + ATP = [L-4-(L-arginin-2-N-yl)aspartate](n+1) + ADP + phosphate + H(+)</text>
        <dbReference type="Rhea" id="RHEA:23888"/>
        <dbReference type="Rhea" id="RHEA-COMP:13732"/>
        <dbReference type="Rhea" id="RHEA-COMP:13733"/>
        <dbReference type="ChEBI" id="CHEBI:15378"/>
        <dbReference type="ChEBI" id="CHEBI:30616"/>
        <dbReference type="ChEBI" id="CHEBI:32682"/>
        <dbReference type="ChEBI" id="CHEBI:43474"/>
        <dbReference type="ChEBI" id="CHEBI:137986"/>
        <dbReference type="ChEBI" id="CHEBI:137990"/>
        <dbReference type="ChEBI" id="CHEBI:456216"/>
        <dbReference type="EC" id="6.3.2.30"/>
    </reaction>
</comment>
<evidence type="ECO:0000256" key="5">
    <source>
        <dbReference type="ARBA" id="ARBA00013005"/>
    </source>
</evidence>
<dbReference type="NCBIfam" id="TIGR02068">
    <property type="entry name" value="cya_phycin_syn"/>
    <property type="match status" value="1"/>
</dbReference>
<dbReference type="InterPro" id="IPR044019">
    <property type="entry name" value="Cyanophycin_syn_N"/>
</dbReference>
<dbReference type="SUPFAM" id="SSF53623">
    <property type="entry name" value="MurD-like peptide ligases, catalytic domain"/>
    <property type="match status" value="1"/>
</dbReference>
<dbReference type="Gene3D" id="3.40.1190.10">
    <property type="entry name" value="Mur-like, catalytic domain"/>
    <property type="match status" value="1"/>
</dbReference>
<dbReference type="Gene3D" id="3.30.470.20">
    <property type="entry name" value="ATP-grasp fold, B domain"/>
    <property type="match status" value="1"/>
</dbReference>
<comment type="similarity">
    <text evidence="2">In the C-terminal section; belongs to the MurCDEF family.</text>
</comment>
<dbReference type="EC" id="6.3.2.29" evidence="5"/>
<protein>
    <recommendedName>
        <fullName evidence="6">Cyanophycin synthetase</fullName>
        <ecNumber evidence="5">6.3.2.29</ecNumber>
        <ecNumber evidence="4">6.3.2.30</ecNumber>
    </recommendedName>
    <alternativeName>
        <fullName evidence="10">Cyanophycin synthase</fullName>
    </alternativeName>
</protein>
<evidence type="ECO:0000256" key="6">
    <source>
        <dbReference type="ARBA" id="ARBA00022036"/>
    </source>
</evidence>
<dbReference type="SUPFAM" id="SSF53244">
    <property type="entry name" value="MurD-like peptide ligases, peptide-binding domain"/>
    <property type="match status" value="1"/>
</dbReference>
<feature type="domain" description="ATP-grasp" evidence="14">
    <location>
        <begin position="233"/>
        <end position="488"/>
    </location>
</feature>
<evidence type="ECO:0000313" key="16">
    <source>
        <dbReference type="Proteomes" id="UP001652564"/>
    </source>
</evidence>
<dbReference type="Gene3D" id="3.90.190.20">
    <property type="entry name" value="Mur ligase, C-terminal domain"/>
    <property type="match status" value="1"/>
</dbReference>
<dbReference type="PROSITE" id="PS50975">
    <property type="entry name" value="ATP_GRASP"/>
    <property type="match status" value="1"/>
</dbReference>
<evidence type="ECO:0000256" key="8">
    <source>
        <dbReference type="ARBA" id="ARBA00022741"/>
    </source>
</evidence>
<dbReference type="PANTHER" id="PTHR23135:SF18">
    <property type="entry name" value="CYANOPHYCIN SYNTHETASE"/>
    <property type="match status" value="1"/>
</dbReference>
<reference evidence="15 16" key="1">
    <citation type="submission" date="2022-10" db="EMBL/GenBank/DDBJ databases">
        <title>Defluviimonas sp. nov., isolated from ocean surface sediments.</title>
        <authorList>
            <person name="He W."/>
            <person name="Wang L."/>
            <person name="Zhang D.-F."/>
        </authorList>
    </citation>
    <scope>NUCLEOTIDE SEQUENCE [LARGE SCALE GENOMIC DNA]</scope>
    <source>
        <strain evidence="15 16">WL0050</strain>
    </source>
</reference>
<evidence type="ECO:0000313" key="15">
    <source>
        <dbReference type="EMBL" id="MCV2872292.1"/>
    </source>
</evidence>
<dbReference type="InterPro" id="IPR004101">
    <property type="entry name" value="Mur_ligase_C"/>
</dbReference>
<dbReference type="InterPro" id="IPR011810">
    <property type="entry name" value="Cya_phycin_syn"/>
</dbReference>
<evidence type="ECO:0000256" key="12">
    <source>
        <dbReference type="ARBA" id="ARBA00048425"/>
    </source>
</evidence>
<dbReference type="Pfam" id="PF08245">
    <property type="entry name" value="Mur_ligase_M"/>
    <property type="match status" value="1"/>
</dbReference>
<dbReference type="InterPro" id="IPR036615">
    <property type="entry name" value="Mur_ligase_C_dom_sf"/>
</dbReference>
<dbReference type="InterPro" id="IPR011761">
    <property type="entry name" value="ATP-grasp"/>
</dbReference>
<dbReference type="InterPro" id="IPR013815">
    <property type="entry name" value="ATP_grasp_subdomain_1"/>
</dbReference>
<name>A0ABT2ZMF2_9RHOB</name>
<keyword evidence="9 13" id="KW-0067">ATP-binding</keyword>
<dbReference type="GO" id="GO:0071160">
    <property type="term" value="F:cyanophycin synthetase activity (L-aspartate-adding)"/>
    <property type="evidence" value="ECO:0007669"/>
    <property type="project" value="UniProtKB-EC"/>
</dbReference>
<accession>A0ABT2ZMF2</accession>
<sequence length="934" mass="102361">MKIVSTNVFVGPNVWAGFPVIRYVVDLGVLEDWPSAKIGEDWINALVEALPGLHEHGCSYREPGGFIRRLREGEGTWLGHIAEHVALEIQGVAGSEVTFGRTRSTGVPGQYNLVYQYHQRDVGLEAGQLAIRLLMHLLPDHLKAQVDYEFDPEFDFPDELKSFVLMAQRKEFGPSTGSLVKAAQDRDIPWIRLNDNSLVQFGHGKFQQRIQATITSETKHIAVEISCDKEDTHNMLSDLGLPVPQQRLVYSPTQAVRAANRIGFPVVVKPLDGNHGRGVSINLTEEAQVETAFHEAKSHSKSRGILVESFVTGMDHRMLVVNGELVAVAKRVPGHVVGDGKHTIAELIEIVNSDPRRGIGHEKVLTNLELDNQAERLMADAGYTAETVLPEGETFYLRSTANLSTGGTAIDMTDVCHPDNKDMAERTIKSVGLDVGGVDFLTPDITKSYKDIGGAIVEVNAAPGFRMHVAPSEGKPRDVAGKVIDMLFPKGRQARIPIGAITGTNGKTTTSRMLAHIMKSSGKIVGMTSTDGVYVDGKLTVKGDMTGPASAQMVLRDPSVDFAVMETARGGLVRSGLGYQRCDVSACLNVAADHLGMGGIDTLEQLAVVKRVVVETATDTVVLNADDLHCLRMADFCKATHICYVTTNSDHPLVKEHIQAGGRAVVLEKAMNGDMITIYANGLHMPVLWSHLIPATLEGKALYNVQNAMFACAMAFSFGLDLDNIRHGLRTFDTSFFQVPGRTNVFDEHPFKVILDYGHNPAAISAMAGLADRLDVKGRRLVVSAMPGDRRDEDIRDAARALAGHFDHYFLKPDDDRRGRGPMEVPEMIRDELLKQGVEEERITLVASEAEAIDMALNAAQPGDLLVVFADELARSWKQIIYFKKAEREAVVTAKPSRVERPAPEFEELMSATDQLIRDERGVRLARVESEESD</sequence>
<proteinExistence type="inferred from homology"/>
<dbReference type="Proteomes" id="UP001652564">
    <property type="component" value="Unassembled WGS sequence"/>
</dbReference>
<gene>
    <name evidence="15" type="primary">cphA</name>
    <name evidence="15" type="ORF">OEZ71_08290</name>
</gene>
<dbReference type="InterPro" id="IPR013221">
    <property type="entry name" value="Mur_ligase_cen"/>
</dbReference>
<dbReference type="EMBL" id="JAOWKZ010000002">
    <property type="protein sequence ID" value="MCV2872292.1"/>
    <property type="molecule type" value="Genomic_DNA"/>
</dbReference>
<dbReference type="Pfam" id="PF18921">
    <property type="entry name" value="Cyanophycin_syn"/>
    <property type="match status" value="1"/>
</dbReference>
<evidence type="ECO:0000256" key="9">
    <source>
        <dbReference type="ARBA" id="ARBA00022840"/>
    </source>
</evidence>
<evidence type="ECO:0000256" key="4">
    <source>
        <dbReference type="ARBA" id="ARBA00012968"/>
    </source>
</evidence>
<dbReference type="InterPro" id="IPR036565">
    <property type="entry name" value="Mur-like_cat_sf"/>
</dbReference>
<dbReference type="Pfam" id="PF13549">
    <property type="entry name" value="ATP-grasp_5"/>
    <property type="match status" value="1"/>
</dbReference>
<dbReference type="RefSeq" id="WP_263739477.1">
    <property type="nucleotide sequence ID" value="NZ_JAOWKZ010000002.1"/>
</dbReference>
<dbReference type="PANTHER" id="PTHR23135">
    <property type="entry name" value="MUR LIGASE FAMILY MEMBER"/>
    <property type="match status" value="1"/>
</dbReference>
<dbReference type="GO" id="GO:0071161">
    <property type="term" value="F:cyanophycin synthetase activity (L-arginine-adding)"/>
    <property type="evidence" value="ECO:0007669"/>
    <property type="project" value="UniProtKB-EC"/>
</dbReference>
<evidence type="ECO:0000259" key="14">
    <source>
        <dbReference type="PROSITE" id="PS50975"/>
    </source>
</evidence>
<organism evidence="15 16">
    <name type="scientific">Albidovulum litorale</name>
    <dbReference type="NCBI Taxonomy" id="2984134"/>
    <lineage>
        <taxon>Bacteria</taxon>
        <taxon>Pseudomonadati</taxon>
        <taxon>Pseudomonadota</taxon>
        <taxon>Alphaproteobacteria</taxon>
        <taxon>Rhodobacterales</taxon>
        <taxon>Paracoccaceae</taxon>
        <taxon>Albidovulum</taxon>
    </lineage>
</organism>
<dbReference type="SUPFAM" id="SSF56059">
    <property type="entry name" value="Glutathione synthetase ATP-binding domain-like"/>
    <property type="match status" value="1"/>
</dbReference>
<keyword evidence="8 13" id="KW-0547">Nucleotide-binding</keyword>
<evidence type="ECO:0000256" key="3">
    <source>
        <dbReference type="ARBA" id="ARBA00011738"/>
    </source>
</evidence>
<dbReference type="EC" id="6.3.2.30" evidence="4"/>
<dbReference type="Pfam" id="PF02875">
    <property type="entry name" value="Mur_ligase_C"/>
    <property type="match status" value="1"/>
</dbReference>